<proteinExistence type="predicted"/>
<evidence type="ECO:0000313" key="6">
    <source>
        <dbReference type="Proteomes" id="UP000272481"/>
    </source>
</evidence>
<protein>
    <submittedName>
        <fullName evidence="3">Class D sortase</fullName>
    </submittedName>
    <submittedName>
        <fullName evidence="4">Sortase A</fullName>
    </submittedName>
</protein>
<dbReference type="EMBL" id="RWGW01000008">
    <property type="protein sequence ID" value="RSK33709.1"/>
    <property type="molecule type" value="Genomic_DNA"/>
</dbReference>
<evidence type="ECO:0000313" key="3">
    <source>
        <dbReference type="EMBL" id="RSK33709.1"/>
    </source>
</evidence>
<dbReference type="GO" id="GO:0016787">
    <property type="term" value="F:hydrolase activity"/>
    <property type="evidence" value="ECO:0007669"/>
    <property type="project" value="UniProtKB-KW"/>
</dbReference>
<dbReference type="Pfam" id="PF04203">
    <property type="entry name" value="Sortase"/>
    <property type="match status" value="1"/>
</dbReference>
<dbReference type="NCBIfam" id="TIGR01076">
    <property type="entry name" value="sortase_fam"/>
    <property type="match status" value="1"/>
</dbReference>
<keyword evidence="6" id="KW-1185">Reference proteome</keyword>
<dbReference type="OrthoDB" id="1648028at2"/>
<reference evidence="3 6" key="2">
    <citation type="submission" date="2018-12" db="EMBL/GenBank/DDBJ databases">
        <title>Comparitive functional genomics of dry heat resistant strains isolated from the viking spacecraft.</title>
        <authorList>
            <person name="Seuylemezian A."/>
            <person name="Vaishampayan P."/>
        </authorList>
    </citation>
    <scope>NUCLEOTIDE SEQUENCE [LARGE SCALE GENOMIC DNA]</scope>
    <source>
        <strain evidence="3 6">M6-11</strain>
    </source>
</reference>
<evidence type="ECO:0000256" key="2">
    <source>
        <dbReference type="PIRSR" id="PIRSR605754-1"/>
    </source>
</evidence>
<gene>
    <name evidence="3" type="ORF">EJA12_06070</name>
    <name evidence="4" type="ORF">SAMN04488126_102279</name>
</gene>
<feature type="active site" description="Acyl-thioester intermediate" evidence="2">
    <location>
        <position position="170"/>
    </location>
</feature>
<evidence type="ECO:0000256" key="1">
    <source>
        <dbReference type="ARBA" id="ARBA00022801"/>
    </source>
</evidence>
<reference evidence="4 5" key="1">
    <citation type="submission" date="2016-10" db="EMBL/GenBank/DDBJ databases">
        <authorList>
            <person name="de Groot N.N."/>
        </authorList>
    </citation>
    <scope>NUCLEOTIDE SEQUENCE [LARGE SCALE GENOMIC DNA]</scope>
    <source>
        <strain evidence="4 5">CGMCC 1.6762</strain>
    </source>
</reference>
<dbReference type="InterPro" id="IPR042000">
    <property type="entry name" value="Sortase_D_2"/>
</dbReference>
<dbReference type="AlphaFoldDB" id="A0A1G6ZBX9"/>
<dbReference type="InterPro" id="IPR005754">
    <property type="entry name" value="Sortase"/>
</dbReference>
<dbReference type="Proteomes" id="UP000272481">
    <property type="component" value="Unassembled WGS sequence"/>
</dbReference>
<keyword evidence="1" id="KW-0378">Hydrolase</keyword>
<dbReference type="CDD" id="cd06166">
    <property type="entry name" value="Sortase_D_2"/>
    <property type="match status" value="1"/>
</dbReference>
<evidence type="ECO:0000313" key="4">
    <source>
        <dbReference type="EMBL" id="SDE00169.1"/>
    </source>
</evidence>
<feature type="active site" description="Proton donor/acceptor" evidence="2">
    <location>
        <position position="108"/>
    </location>
</feature>
<dbReference type="SUPFAM" id="SSF63817">
    <property type="entry name" value="Sortase"/>
    <property type="match status" value="1"/>
</dbReference>
<accession>A0A1G6ZBX9</accession>
<dbReference type="RefSeq" id="WP_092094474.1">
    <property type="nucleotide sequence ID" value="NZ_FNAR01000002.1"/>
</dbReference>
<dbReference type="EMBL" id="FNAR01000002">
    <property type="protein sequence ID" value="SDE00169.1"/>
    <property type="molecule type" value="Genomic_DNA"/>
</dbReference>
<dbReference type="InterPro" id="IPR023365">
    <property type="entry name" value="Sortase_dom-sf"/>
</dbReference>
<organism evidence="4 5">
    <name type="scientific">Bhargavaea beijingensis</name>
    <dbReference type="NCBI Taxonomy" id="426756"/>
    <lineage>
        <taxon>Bacteria</taxon>
        <taxon>Bacillati</taxon>
        <taxon>Bacillota</taxon>
        <taxon>Bacilli</taxon>
        <taxon>Bacillales</taxon>
        <taxon>Caryophanaceae</taxon>
        <taxon>Bhargavaea</taxon>
    </lineage>
</organism>
<dbReference type="STRING" id="426756.SAMN04488126_102279"/>
<dbReference type="Proteomes" id="UP000198823">
    <property type="component" value="Unassembled WGS sequence"/>
</dbReference>
<evidence type="ECO:0000313" key="5">
    <source>
        <dbReference type="Proteomes" id="UP000198823"/>
    </source>
</evidence>
<sequence length="188" mass="20319">MKKALGAILLLAGIGLMLYPFLIERQQAKGTESLEQALALIDTGEPANLDELPVSQKDLEGTFSLEIPSIGLEQYILPETTEENLNLALTQIKPGQVPGQGNFTIAGHRGWRDGRHFSNLSEVAIGEQVMLHADGQTFVYEITESAVIPPTAVEVLDDQPDVDELTLITCTVSGKDRLAVKGKLVDSP</sequence>
<dbReference type="Gene3D" id="2.40.260.10">
    <property type="entry name" value="Sortase"/>
    <property type="match status" value="1"/>
</dbReference>
<name>A0A1G6ZBX9_9BACL</name>